<reference evidence="2 3" key="1">
    <citation type="journal article" date="2019" name="Emerg. Microbes Infect.">
        <title>Comprehensive subspecies identification of 175 nontuberculous mycobacteria species based on 7547 genomic profiles.</title>
        <authorList>
            <person name="Matsumoto Y."/>
            <person name="Kinjo T."/>
            <person name="Motooka D."/>
            <person name="Nabeya D."/>
            <person name="Jung N."/>
            <person name="Uechi K."/>
            <person name="Horii T."/>
            <person name="Iida T."/>
            <person name="Fujita J."/>
            <person name="Nakamura S."/>
        </authorList>
    </citation>
    <scope>NUCLEOTIDE SEQUENCE [LARGE SCALE GENOMIC DNA]</scope>
    <source>
        <strain evidence="2 3">JCM 16017</strain>
    </source>
</reference>
<dbReference type="Proteomes" id="UP000465263">
    <property type="component" value="Unassembled WGS sequence"/>
</dbReference>
<feature type="region of interest" description="Disordered" evidence="1">
    <location>
        <begin position="18"/>
        <end position="41"/>
    </location>
</feature>
<accession>A0A7I9XL74</accession>
<keyword evidence="3" id="KW-1185">Reference proteome</keyword>
<organism evidence="2 3">
    <name type="scientific">Mycolicibacter senuensis</name>
    <dbReference type="NCBI Taxonomy" id="386913"/>
    <lineage>
        <taxon>Bacteria</taxon>
        <taxon>Bacillati</taxon>
        <taxon>Actinomycetota</taxon>
        <taxon>Actinomycetes</taxon>
        <taxon>Mycobacteriales</taxon>
        <taxon>Mycobacteriaceae</taxon>
        <taxon>Mycolicibacter</taxon>
    </lineage>
</organism>
<evidence type="ECO:0000313" key="2">
    <source>
        <dbReference type="EMBL" id="GFG70722.1"/>
    </source>
</evidence>
<dbReference type="AlphaFoldDB" id="A0A7I9XL74"/>
<name>A0A7I9XL74_9MYCO</name>
<evidence type="ECO:0000313" key="3">
    <source>
        <dbReference type="Proteomes" id="UP000465263"/>
    </source>
</evidence>
<gene>
    <name evidence="2" type="ORF">MSEN_24420</name>
</gene>
<comment type="caution">
    <text evidence="2">The sequence shown here is derived from an EMBL/GenBank/DDBJ whole genome shotgun (WGS) entry which is preliminary data.</text>
</comment>
<proteinExistence type="predicted"/>
<sequence length="71" mass="7622">MMWPPPIIASAPSITIETGVDTNNTRSAATRRDATPPTKSLIPKLVADANANPWAAGEPITPRPYAPWREA</sequence>
<protein>
    <submittedName>
        <fullName evidence="2">Uncharacterized protein</fullName>
    </submittedName>
</protein>
<evidence type="ECO:0000256" key="1">
    <source>
        <dbReference type="SAM" id="MobiDB-lite"/>
    </source>
</evidence>
<dbReference type="EMBL" id="BLKV01000001">
    <property type="protein sequence ID" value="GFG70722.1"/>
    <property type="molecule type" value="Genomic_DNA"/>
</dbReference>